<dbReference type="Pfam" id="PF01522">
    <property type="entry name" value="Polysacc_deac_1"/>
    <property type="match status" value="1"/>
</dbReference>
<feature type="domain" description="NodB homology" evidence="4">
    <location>
        <begin position="140"/>
        <end position="286"/>
    </location>
</feature>
<dbReference type="GO" id="GO:0005576">
    <property type="term" value="C:extracellular region"/>
    <property type="evidence" value="ECO:0007669"/>
    <property type="project" value="UniProtKB-SubCell"/>
</dbReference>
<dbReference type="InterPro" id="IPR002509">
    <property type="entry name" value="NODB_dom"/>
</dbReference>
<dbReference type="InterPro" id="IPR011330">
    <property type="entry name" value="Glyco_hydro/deAcase_b/a-brl"/>
</dbReference>
<accession>A0A1G2M3U0</accession>
<dbReference type="PANTHER" id="PTHR34216">
    <property type="match status" value="1"/>
</dbReference>
<keyword evidence="3" id="KW-0472">Membrane</keyword>
<dbReference type="Proteomes" id="UP000178873">
    <property type="component" value="Unassembled WGS sequence"/>
</dbReference>
<dbReference type="Gene3D" id="3.20.20.370">
    <property type="entry name" value="Glycoside hydrolase/deacetylase"/>
    <property type="match status" value="1"/>
</dbReference>
<organism evidence="5 6">
    <name type="scientific">Candidatus Taylorbacteria bacterium RIFCSPHIGHO2_01_FULL_46_22b</name>
    <dbReference type="NCBI Taxonomy" id="1802301"/>
    <lineage>
        <taxon>Bacteria</taxon>
        <taxon>Candidatus Tayloriibacteriota</taxon>
    </lineage>
</organism>
<sequence length="766" mass="86163">MNQFIYKTALIKKFFIGMILAVLLLLGLGVWSINQDAIRNFRWYYLKPYFHIISEKYSSPEIFASSAILTSTTSQDKSGAEFVAPVAQSVPVITYHGILDTSDGLNESLDNFMDQMYVLKRAGWQTVTIAEFVDFMKGKRTLPDRSFVLAFDDGRRDSYYPADPILRDLGYTAVMYVITSRSLVDDRKVAFHLSQSELNMLDRSGRWELQSHGKNDHDLYQIEPDGKLEHFMSNKLWLPEFDRHETDYEYEHRILEDLIVSRDELVSAFGKPVKTYAFPFGDYGQEQNNFSGAKDIIISSIKKVYDVGLYSVWPSQGDSFNYPTLDLPLTKRIDVLPEWNGKDLLKKLEAGKAKVLPFIQSSDFGQEWLPSWGSVQLGNTLKLSIHDGADGAAVFLDGSYLFQDYYFFTKTKILSDGRMSLVVLRLDNNNYISCSFSKNKATIEKWSDGNQETIAQNLERFELPVSSVWIGASAADSVVKCFAGNKLVASARVDAGFTTGGIGVKLWQPASEQRTVEVDEVRVGRNKQLGEFIQTLPNYSVTQTIPSPLLVEKIVPNKITSSVQKVEVEKENFTPVVIPLVDPSGNFINYQMTHFTQAAPWVSRYGNLGIFDGKLETGSVVDKGASLITLSGSEQWTNYEFNIVADWHVGKSLGLVARYHDIKNYAACSYSLYGTYVRAYYVLNGVEVELGSSPRLPTPYFMPWQDRSSAIRVVGNKLTCLMNGEEILNYSLPALLSTGGIGIKTWDPAISTKFRIKTVLVEPKAN</sequence>
<dbReference type="PANTHER" id="PTHR34216:SF3">
    <property type="entry name" value="POLY-BETA-1,6-N-ACETYL-D-GLUCOSAMINE N-DEACETYLASE"/>
    <property type="match status" value="1"/>
</dbReference>
<evidence type="ECO:0000313" key="6">
    <source>
        <dbReference type="Proteomes" id="UP000178873"/>
    </source>
</evidence>
<comment type="subcellular location">
    <subcellularLocation>
        <location evidence="1">Secreted</location>
    </subcellularLocation>
</comment>
<dbReference type="GO" id="GO:0016810">
    <property type="term" value="F:hydrolase activity, acting on carbon-nitrogen (but not peptide) bonds"/>
    <property type="evidence" value="ECO:0007669"/>
    <property type="project" value="InterPro"/>
</dbReference>
<gene>
    <name evidence="5" type="ORF">A2664_02920</name>
</gene>
<feature type="transmembrane region" description="Helical" evidence="3">
    <location>
        <begin position="14"/>
        <end position="33"/>
    </location>
</feature>
<evidence type="ECO:0000256" key="3">
    <source>
        <dbReference type="SAM" id="Phobius"/>
    </source>
</evidence>
<dbReference type="EMBL" id="MHRF01000004">
    <property type="protein sequence ID" value="OHA18565.1"/>
    <property type="molecule type" value="Genomic_DNA"/>
</dbReference>
<proteinExistence type="predicted"/>
<dbReference type="SUPFAM" id="SSF88713">
    <property type="entry name" value="Glycoside hydrolase/deacetylase"/>
    <property type="match status" value="1"/>
</dbReference>
<dbReference type="Gene3D" id="2.60.120.560">
    <property type="entry name" value="Exo-inulinase, domain 1"/>
    <property type="match status" value="2"/>
</dbReference>
<evidence type="ECO:0000259" key="4">
    <source>
        <dbReference type="Pfam" id="PF01522"/>
    </source>
</evidence>
<evidence type="ECO:0000256" key="1">
    <source>
        <dbReference type="ARBA" id="ARBA00004613"/>
    </source>
</evidence>
<comment type="caution">
    <text evidence="5">The sequence shown here is derived from an EMBL/GenBank/DDBJ whole genome shotgun (WGS) entry which is preliminary data.</text>
</comment>
<dbReference type="AlphaFoldDB" id="A0A1G2M3U0"/>
<protein>
    <recommendedName>
        <fullName evidence="4">NodB homology domain-containing protein</fullName>
    </recommendedName>
</protein>
<dbReference type="STRING" id="1802301.A2664_02920"/>
<name>A0A1G2M3U0_9BACT</name>
<reference evidence="5 6" key="1">
    <citation type="journal article" date="2016" name="Nat. Commun.">
        <title>Thousands of microbial genomes shed light on interconnected biogeochemical processes in an aquifer system.</title>
        <authorList>
            <person name="Anantharaman K."/>
            <person name="Brown C.T."/>
            <person name="Hug L.A."/>
            <person name="Sharon I."/>
            <person name="Castelle C.J."/>
            <person name="Probst A.J."/>
            <person name="Thomas B.C."/>
            <person name="Singh A."/>
            <person name="Wilkins M.J."/>
            <person name="Karaoz U."/>
            <person name="Brodie E.L."/>
            <person name="Williams K.H."/>
            <person name="Hubbard S.S."/>
            <person name="Banfield J.F."/>
        </authorList>
    </citation>
    <scope>NUCLEOTIDE SEQUENCE [LARGE SCALE GENOMIC DNA]</scope>
</reference>
<evidence type="ECO:0000313" key="5">
    <source>
        <dbReference type="EMBL" id="OHA18565.1"/>
    </source>
</evidence>
<dbReference type="GO" id="GO:0005975">
    <property type="term" value="P:carbohydrate metabolic process"/>
    <property type="evidence" value="ECO:0007669"/>
    <property type="project" value="InterPro"/>
</dbReference>
<keyword evidence="3" id="KW-1133">Transmembrane helix</keyword>
<keyword evidence="2" id="KW-0732">Signal</keyword>
<evidence type="ECO:0000256" key="2">
    <source>
        <dbReference type="ARBA" id="ARBA00022729"/>
    </source>
</evidence>
<keyword evidence="3" id="KW-0812">Transmembrane</keyword>
<dbReference type="InterPro" id="IPR051398">
    <property type="entry name" value="Polysacch_Deacetylase"/>
</dbReference>